<reference evidence="3" key="1">
    <citation type="journal article" date="2012" name="MBio">
        <title>Comparative genome analysis of Trichophyton rubrum and related dermatophytes reveals candidate genes involved in infection.</title>
        <authorList>
            <person name="Martinez D.A."/>
            <person name="Oliver B.G."/>
            <person name="Graeser Y."/>
            <person name="Goldberg J.M."/>
            <person name="Li W."/>
            <person name="Martinez-Rossi N.M."/>
            <person name="Monod M."/>
            <person name="Shelest E."/>
            <person name="Barton R.C."/>
            <person name="Birch E."/>
            <person name="Brakhage A.A."/>
            <person name="Chen Z."/>
            <person name="Gurr S.J."/>
            <person name="Heiman D."/>
            <person name="Heitman J."/>
            <person name="Kosti I."/>
            <person name="Rossi A."/>
            <person name="Saif S."/>
            <person name="Samalova M."/>
            <person name="Saunders C.W."/>
            <person name="Shea T."/>
            <person name="Summerbell R.C."/>
            <person name="Xu J."/>
            <person name="Young S."/>
            <person name="Zeng Q."/>
            <person name="Birren B.W."/>
            <person name="Cuomo C.A."/>
            <person name="White T.C."/>
        </authorList>
    </citation>
    <scope>NUCLEOTIDE SEQUENCE [LARGE SCALE GENOMIC DNA]</scope>
    <source>
        <strain evidence="3">ATCC MYA-4605 / CBS 113480</strain>
    </source>
</reference>
<evidence type="ECO:0000256" key="1">
    <source>
        <dbReference type="SAM" id="MobiDB-lite"/>
    </source>
</evidence>
<name>C5FES7_ARTOC</name>
<proteinExistence type="predicted"/>
<dbReference type="EMBL" id="DS995701">
    <property type="protein sequence ID" value="EEQ28401.1"/>
    <property type="molecule type" value="Genomic_DNA"/>
</dbReference>
<dbReference type="Proteomes" id="UP000002035">
    <property type="component" value="Unassembled WGS sequence"/>
</dbReference>
<dbReference type="OrthoDB" id="3793606at2759"/>
<dbReference type="AlphaFoldDB" id="C5FES7"/>
<evidence type="ECO:0000313" key="3">
    <source>
        <dbReference type="Proteomes" id="UP000002035"/>
    </source>
</evidence>
<dbReference type="eggNOG" id="ENOG502R9I9">
    <property type="taxonomic scope" value="Eukaryota"/>
</dbReference>
<keyword evidence="3" id="KW-1185">Reference proteome</keyword>
<gene>
    <name evidence="2" type="ORF">MCYG_01289</name>
</gene>
<sequence>MTTPEEITTRIDWLNEHICEIDLDDSTFSKLKDKIARLSARTAVFHSLQGPARQLRNSSSLPHAHGRLTRFLEVLYGGQTKASSAQERWQKIRGLSCETLLLIGIAYNPLEITKMGRIEFECLMDQAEPYLSSRPLPENWIFRREIQMAMATSSDLENISKLRKRYFTLEFDAEIGHDKCHRKRRRDNSPPRDEASNSQTNDCPDSELRLRHSRIVRSTDACLLGRQNYLREPEPGSLSPSSIAEAQNTQVSGAQLVARKQMQNRREIQYIFSKSPTDLAPLLRNLLSNAMSRKTGESTTECLTVLIPEGEEEDISITLWAGRRPALRIIEIFRIQWTWSASPNHVSPPPHVEQGLGMTLPSVKYMASYISLLLQYVSNLGHIVSLARAALSGSILYTASAIVLVCRGQLKTDLGNIIYQKVTLSYAVYQTELRLRGELSSSIAVPFGLKYQQK</sequence>
<accession>C5FES7</accession>
<feature type="region of interest" description="Disordered" evidence="1">
    <location>
        <begin position="179"/>
        <end position="206"/>
    </location>
</feature>
<dbReference type="OMA" id="TIWCGHD"/>
<dbReference type="RefSeq" id="XP_002851185.1">
    <property type="nucleotide sequence ID" value="XM_002851139.1"/>
</dbReference>
<protein>
    <submittedName>
        <fullName evidence="2">Uncharacterized protein</fullName>
    </submittedName>
</protein>
<organism evidence="2 3">
    <name type="scientific">Arthroderma otae (strain ATCC MYA-4605 / CBS 113480)</name>
    <name type="common">Microsporum canis</name>
    <dbReference type="NCBI Taxonomy" id="554155"/>
    <lineage>
        <taxon>Eukaryota</taxon>
        <taxon>Fungi</taxon>
        <taxon>Dikarya</taxon>
        <taxon>Ascomycota</taxon>
        <taxon>Pezizomycotina</taxon>
        <taxon>Eurotiomycetes</taxon>
        <taxon>Eurotiomycetidae</taxon>
        <taxon>Onygenales</taxon>
        <taxon>Arthrodermataceae</taxon>
        <taxon>Microsporum</taxon>
    </lineage>
</organism>
<evidence type="ECO:0000313" key="2">
    <source>
        <dbReference type="EMBL" id="EEQ28401.1"/>
    </source>
</evidence>
<dbReference type="HOGENOM" id="CLU_048586_0_0_1"/>
<dbReference type="GeneID" id="9228806"/>
<dbReference type="VEuPathDB" id="FungiDB:MCYG_01289"/>